<gene>
    <name evidence="2" type="ORF">ACFOWE_29500</name>
</gene>
<protein>
    <submittedName>
        <fullName evidence="2">Uncharacterized protein</fullName>
    </submittedName>
</protein>
<dbReference type="SUPFAM" id="SSF49785">
    <property type="entry name" value="Galactose-binding domain-like"/>
    <property type="match status" value="1"/>
</dbReference>
<sequence length="243" mass="25013">MTGNARIEDLAWVNSGATVGGDAVVKGNALVQSGARLSGGVVVGGDAEPAQACASGTYLMFDPGRGCDGRAGEADVNPPHPVFGDDDLAFSGGSTSKPTPTPTSGGGSTPVNLATAAKASASYTSPWESVAAINDGHDSDPRWGTWPRTGTQWAEPAWPSTQTVKSAQVRFFDDGGGVRVPASWKLQYWNGRKYTGVSGASGYGIRAGAYNTVAFEAVRTTRLRVVLRSGQASVGLTEVRAFG</sequence>
<keyword evidence="3" id="KW-1185">Reference proteome</keyword>
<dbReference type="InterPro" id="IPR008979">
    <property type="entry name" value="Galactose-bd-like_sf"/>
</dbReference>
<accession>A0ABV8IGZ4</accession>
<dbReference type="Proteomes" id="UP001595850">
    <property type="component" value="Unassembled WGS sequence"/>
</dbReference>
<proteinExistence type="predicted"/>
<dbReference type="RefSeq" id="WP_377293584.1">
    <property type="nucleotide sequence ID" value="NZ_JBHSBM010000047.1"/>
</dbReference>
<reference evidence="3" key="1">
    <citation type="journal article" date="2019" name="Int. J. Syst. Evol. Microbiol.">
        <title>The Global Catalogue of Microorganisms (GCM) 10K type strain sequencing project: providing services to taxonomists for standard genome sequencing and annotation.</title>
        <authorList>
            <consortium name="The Broad Institute Genomics Platform"/>
            <consortium name="The Broad Institute Genome Sequencing Center for Infectious Disease"/>
            <person name="Wu L."/>
            <person name="Ma J."/>
        </authorList>
    </citation>
    <scope>NUCLEOTIDE SEQUENCE [LARGE SCALE GENOMIC DNA]</scope>
    <source>
        <strain evidence="3">TBRC 4489</strain>
    </source>
</reference>
<name>A0ABV8IGZ4_9ACTN</name>
<evidence type="ECO:0000256" key="1">
    <source>
        <dbReference type="SAM" id="MobiDB-lite"/>
    </source>
</evidence>
<organism evidence="2 3">
    <name type="scientific">Planomonospora corallina</name>
    <dbReference type="NCBI Taxonomy" id="1806052"/>
    <lineage>
        <taxon>Bacteria</taxon>
        <taxon>Bacillati</taxon>
        <taxon>Actinomycetota</taxon>
        <taxon>Actinomycetes</taxon>
        <taxon>Streptosporangiales</taxon>
        <taxon>Streptosporangiaceae</taxon>
        <taxon>Planomonospora</taxon>
    </lineage>
</organism>
<dbReference type="EMBL" id="JBHSBM010000047">
    <property type="protein sequence ID" value="MFC4062456.1"/>
    <property type="molecule type" value="Genomic_DNA"/>
</dbReference>
<evidence type="ECO:0000313" key="3">
    <source>
        <dbReference type="Proteomes" id="UP001595850"/>
    </source>
</evidence>
<dbReference type="InterPro" id="IPR011004">
    <property type="entry name" value="Trimer_LpxA-like_sf"/>
</dbReference>
<evidence type="ECO:0000313" key="2">
    <source>
        <dbReference type="EMBL" id="MFC4062456.1"/>
    </source>
</evidence>
<feature type="region of interest" description="Disordered" evidence="1">
    <location>
        <begin position="70"/>
        <end position="110"/>
    </location>
</feature>
<dbReference type="SUPFAM" id="SSF51161">
    <property type="entry name" value="Trimeric LpxA-like enzymes"/>
    <property type="match status" value="1"/>
</dbReference>
<dbReference type="Gene3D" id="2.60.120.260">
    <property type="entry name" value="Galactose-binding domain-like"/>
    <property type="match status" value="1"/>
</dbReference>
<comment type="caution">
    <text evidence="2">The sequence shown here is derived from an EMBL/GenBank/DDBJ whole genome shotgun (WGS) entry which is preliminary data.</text>
</comment>